<dbReference type="InterPro" id="IPR001647">
    <property type="entry name" value="HTH_TetR"/>
</dbReference>
<evidence type="ECO:0000313" key="7">
    <source>
        <dbReference type="Proteomes" id="UP000518188"/>
    </source>
</evidence>
<evidence type="ECO:0000256" key="4">
    <source>
        <dbReference type="PROSITE-ProRule" id="PRU00335"/>
    </source>
</evidence>
<dbReference type="Pfam" id="PF00440">
    <property type="entry name" value="TetR_N"/>
    <property type="match status" value="1"/>
</dbReference>
<evidence type="ECO:0000256" key="2">
    <source>
        <dbReference type="ARBA" id="ARBA00023125"/>
    </source>
</evidence>
<keyword evidence="2 4" id="KW-0238">DNA-binding</keyword>
<dbReference type="InterPro" id="IPR009057">
    <property type="entry name" value="Homeodomain-like_sf"/>
</dbReference>
<dbReference type="PANTHER" id="PTHR30055">
    <property type="entry name" value="HTH-TYPE TRANSCRIPTIONAL REGULATOR RUTR"/>
    <property type="match status" value="1"/>
</dbReference>
<dbReference type="SUPFAM" id="SSF48498">
    <property type="entry name" value="Tetracyclin repressor-like, C-terminal domain"/>
    <property type="match status" value="1"/>
</dbReference>
<dbReference type="AlphaFoldDB" id="A0A7X6MM49"/>
<comment type="caution">
    <text evidence="6">The sequence shown here is derived from an EMBL/GenBank/DDBJ whole genome shotgun (WGS) entry which is preliminary data.</text>
</comment>
<sequence length="177" mass="19023">MADKGIADFTVSDVAARSGVHETSIYRRWGSRESLIAETLLGYSEKVIPVPDTGSIRTDLHGLLSGIAAYLSSPVGRALAQALAFSGEESRWAAVRQEFWTGRLELARTIIDRAIDRGELPAGTDPRLVLEVLVAPLSFRTLVTREAIDDGLCIRLVDLVLAGILPRGPINGEAGSN</sequence>
<keyword evidence="1" id="KW-0805">Transcription regulation</keyword>
<dbReference type="SUPFAM" id="SSF46689">
    <property type="entry name" value="Homeodomain-like"/>
    <property type="match status" value="1"/>
</dbReference>
<evidence type="ECO:0000256" key="1">
    <source>
        <dbReference type="ARBA" id="ARBA00023015"/>
    </source>
</evidence>
<evidence type="ECO:0000259" key="5">
    <source>
        <dbReference type="PROSITE" id="PS50977"/>
    </source>
</evidence>
<protein>
    <submittedName>
        <fullName evidence="6">TetR/AcrR family transcriptional regulator</fullName>
    </submittedName>
</protein>
<evidence type="ECO:0000313" key="6">
    <source>
        <dbReference type="EMBL" id="NKZ10916.1"/>
    </source>
</evidence>
<proteinExistence type="predicted"/>
<dbReference type="InterPro" id="IPR036271">
    <property type="entry name" value="Tet_transcr_reg_TetR-rel_C_sf"/>
</dbReference>
<gene>
    <name evidence="6" type="ORF">HGA11_08000</name>
</gene>
<dbReference type="PROSITE" id="PS50977">
    <property type="entry name" value="HTH_TETR_2"/>
    <property type="match status" value="1"/>
</dbReference>
<feature type="domain" description="HTH tetR-type" evidence="5">
    <location>
        <begin position="1"/>
        <end position="47"/>
    </location>
</feature>
<dbReference type="Gene3D" id="1.10.357.10">
    <property type="entry name" value="Tetracycline Repressor, domain 2"/>
    <property type="match status" value="1"/>
</dbReference>
<keyword evidence="3" id="KW-0804">Transcription</keyword>
<dbReference type="Proteomes" id="UP000518188">
    <property type="component" value="Unassembled WGS sequence"/>
</dbReference>
<accession>A0A7X6MM49</accession>
<feature type="DNA-binding region" description="H-T-H motif" evidence="4">
    <location>
        <begin position="10"/>
        <end position="29"/>
    </location>
</feature>
<evidence type="ECO:0000256" key="3">
    <source>
        <dbReference type="ARBA" id="ARBA00023163"/>
    </source>
</evidence>
<dbReference type="GO" id="GO:0000976">
    <property type="term" value="F:transcription cis-regulatory region binding"/>
    <property type="evidence" value="ECO:0007669"/>
    <property type="project" value="TreeGrafter"/>
</dbReference>
<reference evidence="6 7" key="1">
    <citation type="submission" date="2020-04" db="EMBL/GenBank/DDBJ databases">
        <title>MicrobeNet Type strains.</title>
        <authorList>
            <person name="Nicholson A.C."/>
        </authorList>
    </citation>
    <scope>NUCLEOTIDE SEQUENCE [LARGE SCALE GENOMIC DNA]</scope>
    <source>
        <strain evidence="6 7">ATCC 700731</strain>
    </source>
</reference>
<organism evidence="6 7">
    <name type="scientific">Mycolicibacterium septicum DSM 44393</name>
    <dbReference type="NCBI Taxonomy" id="1341646"/>
    <lineage>
        <taxon>Bacteria</taxon>
        <taxon>Bacillati</taxon>
        <taxon>Actinomycetota</taxon>
        <taxon>Actinomycetes</taxon>
        <taxon>Mycobacteriales</taxon>
        <taxon>Mycobacteriaceae</taxon>
        <taxon>Mycolicibacterium</taxon>
    </lineage>
</organism>
<name>A0A7X6MM49_9MYCO</name>
<dbReference type="PANTHER" id="PTHR30055:SF148">
    <property type="entry name" value="TETR-FAMILY TRANSCRIPTIONAL REGULATOR"/>
    <property type="match status" value="1"/>
</dbReference>
<dbReference type="Gene3D" id="1.10.10.60">
    <property type="entry name" value="Homeodomain-like"/>
    <property type="match status" value="1"/>
</dbReference>
<dbReference type="EMBL" id="JAAXPJ010000002">
    <property type="protein sequence ID" value="NKZ10916.1"/>
    <property type="molecule type" value="Genomic_DNA"/>
</dbReference>
<dbReference type="InterPro" id="IPR011075">
    <property type="entry name" value="TetR_C"/>
</dbReference>
<dbReference type="InterPro" id="IPR050109">
    <property type="entry name" value="HTH-type_TetR-like_transc_reg"/>
</dbReference>
<dbReference type="GO" id="GO:0003700">
    <property type="term" value="F:DNA-binding transcription factor activity"/>
    <property type="evidence" value="ECO:0007669"/>
    <property type="project" value="TreeGrafter"/>
</dbReference>
<dbReference type="Pfam" id="PF16859">
    <property type="entry name" value="TetR_C_11"/>
    <property type="match status" value="1"/>
</dbReference>